<evidence type="ECO:0000256" key="4">
    <source>
        <dbReference type="ARBA" id="ARBA00022989"/>
    </source>
</evidence>
<feature type="transmembrane region" description="Helical" evidence="6">
    <location>
        <begin position="6"/>
        <end position="24"/>
    </location>
</feature>
<dbReference type="EMBL" id="QEXV01000003">
    <property type="protein sequence ID" value="PWE17845.1"/>
    <property type="molecule type" value="Genomic_DNA"/>
</dbReference>
<dbReference type="InterPro" id="IPR005495">
    <property type="entry name" value="LptG/LptF_permease"/>
</dbReference>
<keyword evidence="4 6" id="KW-1133">Transmembrane helix</keyword>
<evidence type="ECO:0000256" key="6">
    <source>
        <dbReference type="SAM" id="Phobius"/>
    </source>
</evidence>
<dbReference type="AlphaFoldDB" id="A0A2U2BUZ4"/>
<comment type="caution">
    <text evidence="7">The sequence shown here is derived from an EMBL/GenBank/DDBJ whole genome shotgun (WGS) entry which is preliminary data.</text>
</comment>
<dbReference type="Pfam" id="PF03739">
    <property type="entry name" value="LptF_LptG"/>
    <property type="match status" value="1"/>
</dbReference>
<keyword evidence="5 6" id="KW-0472">Membrane</keyword>
<accession>A0A2U2BUZ4</accession>
<dbReference type="PANTHER" id="PTHR33529:SF2">
    <property type="entry name" value="LIPOPOLYSACCHARIDE EXPORT SYSTEM PERMEASE PROTEIN LPTG"/>
    <property type="match status" value="1"/>
</dbReference>
<evidence type="ECO:0000313" key="7">
    <source>
        <dbReference type="EMBL" id="PWE17845.1"/>
    </source>
</evidence>
<keyword evidence="3 6" id="KW-0812">Transmembrane</keyword>
<dbReference type="PANTHER" id="PTHR33529">
    <property type="entry name" value="SLR0882 PROTEIN-RELATED"/>
    <property type="match status" value="1"/>
</dbReference>
<evidence type="ECO:0000256" key="3">
    <source>
        <dbReference type="ARBA" id="ARBA00022692"/>
    </source>
</evidence>
<feature type="transmembrane region" description="Helical" evidence="6">
    <location>
        <begin position="328"/>
        <end position="351"/>
    </location>
</feature>
<feature type="transmembrane region" description="Helical" evidence="6">
    <location>
        <begin position="271"/>
        <end position="291"/>
    </location>
</feature>
<dbReference type="GO" id="GO:0043190">
    <property type="term" value="C:ATP-binding cassette (ABC) transporter complex"/>
    <property type="evidence" value="ECO:0007669"/>
    <property type="project" value="TreeGrafter"/>
</dbReference>
<feature type="transmembrane region" description="Helical" evidence="6">
    <location>
        <begin position="89"/>
        <end position="110"/>
    </location>
</feature>
<comment type="subcellular location">
    <subcellularLocation>
        <location evidence="1">Cell membrane</location>
        <topology evidence="1">Multi-pass membrane protein</topology>
    </subcellularLocation>
</comment>
<organism evidence="7 8">
    <name type="scientific">Marinicauda salina</name>
    <dbReference type="NCBI Taxonomy" id="2135793"/>
    <lineage>
        <taxon>Bacteria</taxon>
        <taxon>Pseudomonadati</taxon>
        <taxon>Pseudomonadota</taxon>
        <taxon>Alphaproteobacteria</taxon>
        <taxon>Maricaulales</taxon>
        <taxon>Maricaulaceae</taxon>
        <taxon>Marinicauda</taxon>
    </lineage>
</organism>
<reference evidence="8" key="1">
    <citation type="submission" date="2018-05" db="EMBL/GenBank/DDBJ databases">
        <authorList>
            <person name="Liu B.-T."/>
        </authorList>
    </citation>
    <scope>NUCLEOTIDE SEQUENCE [LARGE SCALE GENOMIC DNA]</scope>
    <source>
        <strain evidence="8">WD6-1</strain>
    </source>
</reference>
<dbReference type="GO" id="GO:0015920">
    <property type="term" value="P:lipopolysaccharide transport"/>
    <property type="evidence" value="ECO:0007669"/>
    <property type="project" value="TreeGrafter"/>
</dbReference>
<keyword evidence="2" id="KW-1003">Cell membrane</keyword>
<keyword evidence="8" id="KW-1185">Reference proteome</keyword>
<dbReference type="OrthoDB" id="9798468at2"/>
<feature type="transmembrane region" description="Helical" evidence="6">
    <location>
        <begin position="45"/>
        <end position="69"/>
    </location>
</feature>
<dbReference type="Proteomes" id="UP000245168">
    <property type="component" value="Unassembled WGS sequence"/>
</dbReference>
<evidence type="ECO:0000256" key="1">
    <source>
        <dbReference type="ARBA" id="ARBA00004651"/>
    </source>
</evidence>
<evidence type="ECO:0000313" key="8">
    <source>
        <dbReference type="Proteomes" id="UP000245168"/>
    </source>
</evidence>
<evidence type="ECO:0000256" key="2">
    <source>
        <dbReference type="ARBA" id="ARBA00022475"/>
    </source>
</evidence>
<proteinExistence type="predicted"/>
<protein>
    <submittedName>
        <fullName evidence="7">Permease</fullName>
    </submittedName>
</protein>
<name>A0A2U2BUZ4_9PROT</name>
<evidence type="ECO:0000256" key="5">
    <source>
        <dbReference type="ARBA" id="ARBA00023136"/>
    </source>
</evidence>
<gene>
    <name evidence="7" type="ORF">DDZ18_06555</name>
</gene>
<sequence>MQTLWGVLGAAAVVSAVILLVDFVETSRDIATRVDISALRAFWLTLLRAPMLIQETLPFIMLFGVLWTFFRLNRQSELIVLRASGVSAWRILAPPLLLAVVIGLLGATALNPLGAATNARFELARERLLGGRTGVAALATGPVWLREPTQDGYAIITADGLDAGESALSDPIIRIYEAGAAGSPEFARRITASRAVLSGGFWSMTDAVEHRPGEARVELGDIALPTTIGRQALFERARSPGGVSFWRLPGIAASAQEAGLSSRAYELRWQALLSQPLMLAAATLLAVAATLRLTRLGGTAAFAIAGGLAGFVLYFMQELMINLGSAGAVNPVTAAWTAPALFSLAGLFFIASTEDG</sequence>
<feature type="transmembrane region" description="Helical" evidence="6">
    <location>
        <begin position="297"/>
        <end position="316"/>
    </location>
</feature>